<dbReference type="EMBL" id="JASCZI010214141">
    <property type="protein sequence ID" value="MED6201895.1"/>
    <property type="molecule type" value="Genomic_DNA"/>
</dbReference>
<organism evidence="1 2">
    <name type="scientific">Stylosanthes scabra</name>
    <dbReference type="NCBI Taxonomy" id="79078"/>
    <lineage>
        <taxon>Eukaryota</taxon>
        <taxon>Viridiplantae</taxon>
        <taxon>Streptophyta</taxon>
        <taxon>Embryophyta</taxon>
        <taxon>Tracheophyta</taxon>
        <taxon>Spermatophyta</taxon>
        <taxon>Magnoliopsida</taxon>
        <taxon>eudicotyledons</taxon>
        <taxon>Gunneridae</taxon>
        <taxon>Pentapetalae</taxon>
        <taxon>rosids</taxon>
        <taxon>fabids</taxon>
        <taxon>Fabales</taxon>
        <taxon>Fabaceae</taxon>
        <taxon>Papilionoideae</taxon>
        <taxon>50 kb inversion clade</taxon>
        <taxon>dalbergioids sensu lato</taxon>
        <taxon>Dalbergieae</taxon>
        <taxon>Pterocarpus clade</taxon>
        <taxon>Stylosanthes</taxon>
    </lineage>
</organism>
<gene>
    <name evidence="1" type="ORF">PIB30_099657</name>
</gene>
<proteinExistence type="predicted"/>
<comment type="caution">
    <text evidence="1">The sequence shown here is derived from an EMBL/GenBank/DDBJ whole genome shotgun (WGS) entry which is preliminary data.</text>
</comment>
<sequence length="143" mass="16071">MHKRGLPCLCVGLHNLGWAECLPRICLLQRMCVALKELERSLPSTHMRAILHICVALEWASKDGVTFSFFQTRGSCVVACYKGAFHAYAWIFYACAWMNEACGSLGHVWACLDVTLERELLASHAYAWTSTPMRGKGKPRCYA</sequence>
<protein>
    <submittedName>
        <fullName evidence="1">Uncharacterized protein</fullName>
    </submittedName>
</protein>
<reference evidence="1 2" key="1">
    <citation type="journal article" date="2023" name="Plants (Basel)">
        <title>Bridging the Gap: Combining Genomics and Transcriptomics Approaches to Understand Stylosanthes scabra, an Orphan Legume from the Brazilian Caatinga.</title>
        <authorList>
            <person name="Ferreira-Neto J.R.C."/>
            <person name="da Silva M.D."/>
            <person name="Binneck E."/>
            <person name="de Melo N.F."/>
            <person name="da Silva R.H."/>
            <person name="de Melo A.L.T.M."/>
            <person name="Pandolfi V."/>
            <person name="Bustamante F.O."/>
            <person name="Brasileiro-Vidal A.C."/>
            <person name="Benko-Iseppon A.M."/>
        </authorList>
    </citation>
    <scope>NUCLEOTIDE SEQUENCE [LARGE SCALE GENOMIC DNA]</scope>
    <source>
        <tissue evidence="1">Leaves</tissue>
    </source>
</reference>
<name>A0ABU6XUU5_9FABA</name>
<evidence type="ECO:0000313" key="2">
    <source>
        <dbReference type="Proteomes" id="UP001341840"/>
    </source>
</evidence>
<accession>A0ABU6XUU5</accession>
<dbReference type="Proteomes" id="UP001341840">
    <property type="component" value="Unassembled WGS sequence"/>
</dbReference>
<keyword evidence="2" id="KW-1185">Reference proteome</keyword>
<evidence type="ECO:0000313" key="1">
    <source>
        <dbReference type="EMBL" id="MED6201895.1"/>
    </source>
</evidence>